<dbReference type="PANTHER" id="PTHR11042">
    <property type="entry name" value="EUKARYOTIC TRANSLATION INITIATION FACTOR 2-ALPHA KINASE EIF2-ALPHA KINASE -RELATED"/>
    <property type="match status" value="1"/>
</dbReference>
<dbReference type="PANTHER" id="PTHR11042:SF138">
    <property type="entry name" value="SERINE_THREONINE-PROTEIN KINASE IKS1-RELATED"/>
    <property type="match status" value="1"/>
</dbReference>
<dbReference type="FunFam" id="1.10.510.10:FF:000699">
    <property type="entry name" value="Probable serine/threonine-protein kinase iksA"/>
    <property type="match status" value="1"/>
</dbReference>
<dbReference type="PROSITE" id="PS00108">
    <property type="entry name" value="PROTEIN_KINASE_ST"/>
    <property type="match status" value="1"/>
</dbReference>
<comment type="catalytic activity">
    <reaction evidence="8">
        <text>L-threonyl-[protein] + ATP = O-phospho-L-threonyl-[protein] + ADP + H(+)</text>
        <dbReference type="Rhea" id="RHEA:46608"/>
        <dbReference type="Rhea" id="RHEA-COMP:11060"/>
        <dbReference type="Rhea" id="RHEA-COMP:11605"/>
        <dbReference type="ChEBI" id="CHEBI:15378"/>
        <dbReference type="ChEBI" id="CHEBI:30013"/>
        <dbReference type="ChEBI" id="CHEBI:30616"/>
        <dbReference type="ChEBI" id="CHEBI:61977"/>
        <dbReference type="ChEBI" id="CHEBI:456216"/>
        <dbReference type="EC" id="2.7.11.1"/>
    </reaction>
</comment>
<dbReference type="FunFam" id="3.30.200.20:FF:000306">
    <property type="entry name" value="IKS protein kinase"/>
    <property type="match status" value="1"/>
</dbReference>
<feature type="transmembrane region" description="Helical" evidence="11">
    <location>
        <begin position="746"/>
        <end position="767"/>
    </location>
</feature>
<dbReference type="GO" id="GO:0005737">
    <property type="term" value="C:cytoplasm"/>
    <property type="evidence" value="ECO:0007669"/>
    <property type="project" value="TreeGrafter"/>
</dbReference>
<feature type="compositionally biased region" description="Acidic residues" evidence="10">
    <location>
        <begin position="680"/>
        <end position="690"/>
    </location>
</feature>
<dbReference type="Pfam" id="PF00069">
    <property type="entry name" value="Pkinase"/>
    <property type="match status" value="1"/>
</dbReference>
<dbReference type="InterPro" id="IPR000719">
    <property type="entry name" value="Prot_kinase_dom"/>
</dbReference>
<name>A0AAV9VLH4_9PEZI</name>
<evidence type="ECO:0000256" key="6">
    <source>
        <dbReference type="ARBA" id="ARBA00022840"/>
    </source>
</evidence>
<reference evidence="13 14" key="1">
    <citation type="submission" date="2019-10" db="EMBL/GenBank/DDBJ databases">
        <authorList>
            <person name="Palmer J.M."/>
        </authorList>
    </citation>
    <scope>NUCLEOTIDE SEQUENCE [LARGE SCALE GENOMIC DNA]</scope>
    <source>
        <strain evidence="13 14">TWF730</strain>
    </source>
</reference>
<dbReference type="PROSITE" id="PS50011">
    <property type="entry name" value="PROTEIN_KINASE_DOM"/>
    <property type="match status" value="1"/>
</dbReference>
<gene>
    <name evidence="13" type="primary">IKS1</name>
    <name evidence="13" type="ORF">TWF730_005531</name>
</gene>
<evidence type="ECO:0000256" key="5">
    <source>
        <dbReference type="ARBA" id="ARBA00022777"/>
    </source>
</evidence>
<dbReference type="GO" id="GO:0004674">
    <property type="term" value="F:protein serine/threonine kinase activity"/>
    <property type="evidence" value="ECO:0007669"/>
    <property type="project" value="UniProtKB-KW"/>
</dbReference>
<dbReference type="CDD" id="cd00180">
    <property type="entry name" value="PKc"/>
    <property type="match status" value="1"/>
</dbReference>
<dbReference type="InterPro" id="IPR050339">
    <property type="entry name" value="CC_SR_Kinase"/>
</dbReference>
<feature type="region of interest" description="Disordered" evidence="10">
    <location>
        <begin position="664"/>
        <end position="690"/>
    </location>
</feature>
<keyword evidence="2" id="KW-0723">Serine/threonine-protein kinase</keyword>
<dbReference type="GO" id="GO:0005524">
    <property type="term" value="F:ATP binding"/>
    <property type="evidence" value="ECO:0007669"/>
    <property type="project" value="UniProtKB-KW"/>
</dbReference>
<dbReference type="AlphaFoldDB" id="A0AAV9VLH4"/>
<evidence type="ECO:0000256" key="1">
    <source>
        <dbReference type="ARBA" id="ARBA00012513"/>
    </source>
</evidence>
<organism evidence="13 14">
    <name type="scientific">Orbilia blumenaviensis</name>
    <dbReference type="NCBI Taxonomy" id="1796055"/>
    <lineage>
        <taxon>Eukaryota</taxon>
        <taxon>Fungi</taxon>
        <taxon>Dikarya</taxon>
        <taxon>Ascomycota</taxon>
        <taxon>Pezizomycotina</taxon>
        <taxon>Orbiliomycetes</taxon>
        <taxon>Orbiliales</taxon>
        <taxon>Orbiliaceae</taxon>
        <taxon>Orbilia</taxon>
    </lineage>
</organism>
<feature type="transmembrane region" description="Helical" evidence="11">
    <location>
        <begin position="722"/>
        <end position="740"/>
    </location>
</feature>
<evidence type="ECO:0000259" key="12">
    <source>
        <dbReference type="PROSITE" id="PS50011"/>
    </source>
</evidence>
<feature type="compositionally biased region" description="Low complexity" evidence="10">
    <location>
        <begin position="87"/>
        <end position="97"/>
    </location>
</feature>
<evidence type="ECO:0000313" key="13">
    <source>
        <dbReference type="EMBL" id="KAK6361816.1"/>
    </source>
</evidence>
<comment type="catalytic activity">
    <reaction evidence="9">
        <text>L-seryl-[protein] + ATP = O-phospho-L-seryl-[protein] + ADP + H(+)</text>
        <dbReference type="Rhea" id="RHEA:17989"/>
        <dbReference type="Rhea" id="RHEA-COMP:9863"/>
        <dbReference type="Rhea" id="RHEA-COMP:11604"/>
        <dbReference type="ChEBI" id="CHEBI:15378"/>
        <dbReference type="ChEBI" id="CHEBI:29999"/>
        <dbReference type="ChEBI" id="CHEBI:30616"/>
        <dbReference type="ChEBI" id="CHEBI:83421"/>
        <dbReference type="ChEBI" id="CHEBI:456216"/>
        <dbReference type="EC" id="2.7.11.1"/>
    </reaction>
</comment>
<keyword evidence="11" id="KW-0472">Membrane</keyword>
<dbReference type="GO" id="GO:0005634">
    <property type="term" value="C:nucleus"/>
    <property type="evidence" value="ECO:0007669"/>
    <property type="project" value="TreeGrafter"/>
</dbReference>
<proteinExistence type="inferred from homology"/>
<dbReference type="EMBL" id="JAVHNS010000002">
    <property type="protein sequence ID" value="KAK6361816.1"/>
    <property type="molecule type" value="Genomic_DNA"/>
</dbReference>
<dbReference type="InterPro" id="IPR008271">
    <property type="entry name" value="Ser/Thr_kinase_AS"/>
</dbReference>
<keyword evidence="6" id="KW-0067">ATP-binding</keyword>
<keyword evidence="14" id="KW-1185">Reference proteome</keyword>
<feature type="region of interest" description="Disordered" evidence="10">
    <location>
        <begin position="118"/>
        <end position="178"/>
    </location>
</feature>
<evidence type="ECO:0000313" key="14">
    <source>
        <dbReference type="Proteomes" id="UP001373714"/>
    </source>
</evidence>
<evidence type="ECO:0000256" key="11">
    <source>
        <dbReference type="SAM" id="Phobius"/>
    </source>
</evidence>
<keyword evidence="4" id="KW-0547">Nucleotide-binding</keyword>
<evidence type="ECO:0000256" key="4">
    <source>
        <dbReference type="ARBA" id="ARBA00022741"/>
    </source>
</evidence>
<protein>
    <recommendedName>
        <fullName evidence="1">non-specific serine/threonine protein kinase</fullName>
        <ecNumber evidence="1">2.7.11.1</ecNumber>
    </recommendedName>
</protein>
<feature type="compositionally biased region" description="Polar residues" evidence="10">
    <location>
        <begin position="630"/>
        <end position="644"/>
    </location>
</feature>
<dbReference type="Proteomes" id="UP001373714">
    <property type="component" value="Unassembled WGS sequence"/>
</dbReference>
<keyword evidence="11" id="KW-0812">Transmembrane</keyword>
<keyword evidence="11" id="KW-1133">Transmembrane helix</keyword>
<evidence type="ECO:0000256" key="8">
    <source>
        <dbReference type="ARBA" id="ARBA00047899"/>
    </source>
</evidence>
<keyword evidence="3" id="KW-0808">Transferase</keyword>
<evidence type="ECO:0000256" key="7">
    <source>
        <dbReference type="ARBA" id="ARBA00037982"/>
    </source>
</evidence>
<evidence type="ECO:0000256" key="10">
    <source>
        <dbReference type="SAM" id="MobiDB-lite"/>
    </source>
</evidence>
<dbReference type="Gene3D" id="1.10.510.10">
    <property type="entry name" value="Transferase(Phosphotransferase) domain 1"/>
    <property type="match status" value="1"/>
</dbReference>
<sequence length="836" mass="90970">MDSIVPYRGDSSSVVLRHENSLVVYDHQSRQLALRSTSPPIPHDAPTLRAPTCPYCHQGISEDLAEEIRRDSAASAHAHGHRRDHTSSGGATSSDDTSSFITPEYFRILSARLLPDSNIANSHISPPESPRRRIPGLVGAATTGGTGAPPSPIDDGRGATATTRERYGRSRSSSTHGISSSAFSPGYFNQFFVKEKELGKGGKGVVLLVRHVLDGVNLGLFACKRVPVGDDHEWLAKVLQEVQTLQLLSHQNLVSYRHAWLEDMQISNFGPSVPCAFILQQYCNSGDLQDYVYEKKSTITNDQIKAQLRMRRLSKNGRPSSGSSDSSSPKLLPFDQVISFFRDIASGLNHLHSNGLIHRDLKPSNCLLHDTGVPGSELRVLVSDFGEVQREDATRRSTGATGTISYCAPEVLRRVGPNGELGNFSTKSDIFSLGMILHFMCFAKLPYLNSDEENEENEEIDKLREEISGWLGYGSAPYDKYRSSRVDIPEKLFRSLGRLLSVEPAKRPSAADILGGIRGEFGFAEDGVSRRTPVSPKPPNLTLADDGRFHRISPVPSGPTTPVPSNSITRARNGPLSGKQHTRKSSKLREITSQFNLPEPDSPGSSHNGNASPGEIFGGPLEPRVGSPHQRVTVNNDYSGSSSEAEGPLVPVRTLSSSLILRPKVGTSPRALPEQPHFSDDDDDDDDDYESMMDFGIGIEMANSGGSGRRSMVMATGKEMKLPALTASAIVGGSRTVWWVRAMPQVWLGFKVLLFFVKVFSVMGRCSPVTPNPWVFNSLLMLALVDLFGPFLVTTALLLVLHVAAYYVALKFDALCATGGGGRLQFLQLGWAAVGE</sequence>
<comment type="similarity">
    <text evidence="7">Belongs to the protein kinase superfamily. Ser/Thr protein kinase family. GCN2 subfamily.</text>
</comment>
<feature type="region of interest" description="Disordered" evidence="10">
    <location>
        <begin position="70"/>
        <end position="97"/>
    </location>
</feature>
<accession>A0AAV9VLH4</accession>
<dbReference type="InterPro" id="IPR011009">
    <property type="entry name" value="Kinase-like_dom_sf"/>
</dbReference>
<comment type="caution">
    <text evidence="13">The sequence shown here is derived from an EMBL/GenBank/DDBJ whole genome shotgun (WGS) entry which is preliminary data.</text>
</comment>
<evidence type="ECO:0000256" key="2">
    <source>
        <dbReference type="ARBA" id="ARBA00022527"/>
    </source>
</evidence>
<dbReference type="EC" id="2.7.11.1" evidence="1"/>
<keyword evidence="5 13" id="KW-0418">Kinase</keyword>
<evidence type="ECO:0000256" key="3">
    <source>
        <dbReference type="ARBA" id="ARBA00022679"/>
    </source>
</evidence>
<evidence type="ECO:0000256" key="9">
    <source>
        <dbReference type="ARBA" id="ARBA00048679"/>
    </source>
</evidence>
<feature type="transmembrane region" description="Helical" evidence="11">
    <location>
        <begin position="779"/>
        <end position="805"/>
    </location>
</feature>
<dbReference type="SUPFAM" id="SSF56112">
    <property type="entry name" value="Protein kinase-like (PK-like)"/>
    <property type="match status" value="1"/>
</dbReference>
<dbReference type="SMART" id="SM00220">
    <property type="entry name" value="S_TKc"/>
    <property type="match status" value="1"/>
</dbReference>
<feature type="region of interest" description="Disordered" evidence="10">
    <location>
        <begin position="527"/>
        <end position="650"/>
    </location>
</feature>
<dbReference type="Gene3D" id="3.30.200.20">
    <property type="entry name" value="Phosphorylase Kinase, domain 1"/>
    <property type="match status" value="1"/>
</dbReference>
<feature type="domain" description="Protein kinase" evidence="12">
    <location>
        <begin position="192"/>
        <end position="521"/>
    </location>
</feature>